<dbReference type="GO" id="GO:0006355">
    <property type="term" value="P:regulation of DNA-templated transcription"/>
    <property type="evidence" value="ECO:0007669"/>
    <property type="project" value="InterPro"/>
</dbReference>
<gene>
    <name evidence="4" type="ORF">HNR00_002709</name>
</gene>
<dbReference type="InterPro" id="IPR007759">
    <property type="entry name" value="Asxl_HARE-HTH"/>
</dbReference>
<keyword evidence="5" id="KW-1185">Reference proteome</keyword>
<evidence type="ECO:0000313" key="5">
    <source>
        <dbReference type="Proteomes" id="UP000583454"/>
    </source>
</evidence>
<dbReference type="PROSITE" id="PS51913">
    <property type="entry name" value="HTH_HARE"/>
    <property type="match status" value="1"/>
</dbReference>
<feature type="domain" description="HTH HARE-type" evidence="3">
    <location>
        <begin position="109"/>
        <end position="178"/>
    </location>
</feature>
<reference evidence="4 5" key="1">
    <citation type="submission" date="2020-08" db="EMBL/GenBank/DDBJ databases">
        <title>Genomic Encyclopedia of Type Strains, Phase IV (KMG-IV): sequencing the most valuable type-strain genomes for metagenomic binning, comparative biology and taxonomic classification.</title>
        <authorList>
            <person name="Goeker M."/>
        </authorList>
    </citation>
    <scope>NUCLEOTIDE SEQUENCE [LARGE SCALE GENOMIC DNA]</scope>
    <source>
        <strain evidence="4 5">DSM 2163</strain>
    </source>
</reference>
<comment type="caution">
    <text evidence="4">The sequence shown here is derived from an EMBL/GenBank/DDBJ whole genome shotgun (WGS) entry which is preliminary data.</text>
</comment>
<feature type="region of interest" description="Disordered" evidence="2">
    <location>
        <begin position="40"/>
        <end position="100"/>
    </location>
</feature>
<sequence>MGLSEAQAEARLAELRRRRDVIEREIADLVLYLELGRRLAGQGADAASEEPEDAPAPRRPAAEPSRAASPAVPPAPWAPVPPSPPPSPPRTEAEAGGLSETVQARRYGRALIEAALAALEEAGRPLHAGEIWARLSDQGFALPGADPVAALNTRLWKRSAPGGPLRRLGDAVYAPAEAEEG</sequence>
<dbReference type="Proteomes" id="UP000583454">
    <property type="component" value="Unassembled WGS sequence"/>
</dbReference>
<evidence type="ECO:0000256" key="1">
    <source>
        <dbReference type="ARBA" id="ARBA00023163"/>
    </source>
</evidence>
<feature type="compositionally biased region" description="Pro residues" evidence="2">
    <location>
        <begin position="71"/>
        <end position="89"/>
    </location>
</feature>
<accession>A0A840ZIV3</accession>
<evidence type="ECO:0000259" key="3">
    <source>
        <dbReference type="PROSITE" id="PS51913"/>
    </source>
</evidence>
<name>A0A840ZIV3_9HYPH</name>
<organism evidence="4 5">
    <name type="scientific">Methylorubrum rhodinum</name>
    <dbReference type="NCBI Taxonomy" id="29428"/>
    <lineage>
        <taxon>Bacteria</taxon>
        <taxon>Pseudomonadati</taxon>
        <taxon>Pseudomonadota</taxon>
        <taxon>Alphaproteobacteria</taxon>
        <taxon>Hyphomicrobiales</taxon>
        <taxon>Methylobacteriaceae</taxon>
        <taxon>Methylorubrum</taxon>
    </lineage>
</organism>
<dbReference type="EMBL" id="JACHOP010000010">
    <property type="protein sequence ID" value="MBB5757992.1"/>
    <property type="molecule type" value="Genomic_DNA"/>
</dbReference>
<evidence type="ECO:0000256" key="2">
    <source>
        <dbReference type="SAM" id="MobiDB-lite"/>
    </source>
</evidence>
<protein>
    <recommendedName>
        <fullName evidence="3">HTH HARE-type domain-containing protein</fullName>
    </recommendedName>
</protein>
<proteinExistence type="predicted"/>
<keyword evidence="1" id="KW-0804">Transcription</keyword>
<dbReference type="AlphaFoldDB" id="A0A840ZIV3"/>
<evidence type="ECO:0000313" key="4">
    <source>
        <dbReference type="EMBL" id="MBB5757992.1"/>
    </source>
</evidence>
<dbReference type="RefSeq" id="WP_183570022.1">
    <property type="nucleotide sequence ID" value="NZ_JACHOP010000010.1"/>
</dbReference>